<evidence type="ECO:0000313" key="1">
    <source>
        <dbReference type="EMBL" id="PYD81505.1"/>
    </source>
</evidence>
<gene>
    <name evidence="1" type="ORF">CFR80_11275</name>
</gene>
<dbReference type="RefSeq" id="WP_110507374.1">
    <property type="nucleotide sequence ID" value="NZ_NKTX01000028.1"/>
</dbReference>
<organism evidence="1 2">
    <name type="scientific">Komagataeibacter oboediens</name>
    <dbReference type="NCBI Taxonomy" id="65958"/>
    <lineage>
        <taxon>Bacteria</taxon>
        <taxon>Pseudomonadati</taxon>
        <taxon>Pseudomonadota</taxon>
        <taxon>Alphaproteobacteria</taxon>
        <taxon>Acetobacterales</taxon>
        <taxon>Acetobacteraceae</taxon>
        <taxon>Komagataeibacter</taxon>
    </lineage>
</organism>
<dbReference type="Proteomes" id="UP000247417">
    <property type="component" value="Unassembled WGS sequence"/>
</dbReference>
<reference evidence="1 2" key="1">
    <citation type="submission" date="2017-07" db="EMBL/GenBank/DDBJ databases">
        <title>A draft genome sequence of Komagataeibacter oboediens LMG 18849.</title>
        <authorList>
            <person name="Skraban J."/>
            <person name="Cleenwerck I."/>
            <person name="Vandamme P."/>
            <person name="Trcek J."/>
        </authorList>
    </citation>
    <scope>NUCLEOTIDE SEQUENCE [LARGE SCALE GENOMIC DNA]</scope>
    <source>
        <strain evidence="1 2">LMG 18849</strain>
    </source>
</reference>
<comment type="caution">
    <text evidence="1">The sequence shown here is derived from an EMBL/GenBank/DDBJ whole genome shotgun (WGS) entry which is preliminary data.</text>
</comment>
<dbReference type="AlphaFoldDB" id="A0A318QR45"/>
<sequence length="63" mass="6843">MSETPQDRVHAIVGDLGSMAGMLDAMSSASAPLPLEWLQEWVERLHIELDEAWAALPRGEGVA</sequence>
<name>A0A318QR45_9PROT</name>
<dbReference type="EMBL" id="NKTX01000028">
    <property type="protein sequence ID" value="PYD81505.1"/>
    <property type="molecule type" value="Genomic_DNA"/>
</dbReference>
<evidence type="ECO:0000313" key="2">
    <source>
        <dbReference type="Proteomes" id="UP000247417"/>
    </source>
</evidence>
<dbReference type="OrthoDB" id="7276450at2"/>
<proteinExistence type="predicted"/>
<protein>
    <submittedName>
        <fullName evidence="1">Uncharacterized protein</fullName>
    </submittedName>
</protein>
<accession>A0A318QR45</accession>